<organism evidence="6 7">
    <name type="scientific">Eimeria brunetti</name>
    <dbReference type="NCBI Taxonomy" id="51314"/>
    <lineage>
        <taxon>Eukaryota</taxon>
        <taxon>Sar</taxon>
        <taxon>Alveolata</taxon>
        <taxon>Apicomplexa</taxon>
        <taxon>Conoidasida</taxon>
        <taxon>Coccidia</taxon>
        <taxon>Eucoccidiorida</taxon>
        <taxon>Eimeriorina</taxon>
        <taxon>Eimeriidae</taxon>
        <taxon>Eimeria</taxon>
    </lineage>
</organism>
<dbReference type="GO" id="GO:0004722">
    <property type="term" value="F:protein serine/threonine phosphatase activity"/>
    <property type="evidence" value="ECO:0007669"/>
    <property type="project" value="UniProtKB-EC"/>
</dbReference>
<dbReference type="EC" id="3.1.3.16" evidence="4"/>
<dbReference type="Proteomes" id="UP000030750">
    <property type="component" value="Unassembled WGS sequence"/>
</dbReference>
<dbReference type="OrthoDB" id="1930084at2759"/>
<reference evidence="6" key="1">
    <citation type="submission" date="2013-10" db="EMBL/GenBank/DDBJ databases">
        <title>Genomic analysis of the causative agents of coccidiosis in chickens.</title>
        <authorList>
            <person name="Reid A.J."/>
            <person name="Blake D."/>
            <person name="Billington K."/>
            <person name="Browne H."/>
            <person name="Dunn M."/>
            <person name="Hung S."/>
            <person name="Kawahara F."/>
            <person name="Miranda-Saavedra D."/>
            <person name="Mourier T."/>
            <person name="Nagra H."/>
            <person name="Otto T.D."/>
            <person name="Rawlings N."/>
            <person name="Sanchez A."/>
            <person name="Sanders M."/>
            <person name="Subramaniam C."/>
            <person name="Tay Y."/>
            <person name="Dear P."/>
            <person name="Doerig C."/>
            <person name="Gruber A."/>
            <person name="Parkinson J."/>
            <person name="Shirley M."/>
            <person name="Wan K.L."/>
            <person name="Berriman M."/>
            <person name="Tomley F."/>
            <person name="Pain A."/>
        </authorList>
    </citation>
    <scope>NUCLEOTIDE SEQUENCE [LARGE SCALE GENOMIC DNA]</scope>
    <source>
        <strain evidence="6">Houghton</strain>
    </source>
</reference>
<evidence type="ECO:0000256" key="3">
    <source>
        <dbReference type="ARBA" id="ARBA00023211"/>
    </source>
</evidence>
<gene>
    <name evidence="6" type="ORF">EBH_0024620</name>
</gene>
<dbReference type="Pfam" id="PF00149">
    <property type="entry name" value="Metallophos"/>
    <property type="match status" value="1"/>
</dbReference>
<accession>U6LN17</accession>
<proteinExistence type="inferred from homology"/>
<dbReference type="PANTHER" id="PTHR45619">
    <property type="entry name" value="SERINE/THREONINE-PROTEIN PHOSPHATASE PP2A-RELATED"/>
    <property type="match status" value="1"/>
</dbReference>
<dbReference type="InterPro" id="IPR006186">
    <property type="entry name" value="Ser/Thr-sp_prot-phosphatase"/>
</dbReference>
<sequence>MAPGSREILMEEGNVQPVSTPVTVVGDIHGQFHDLMQMFKCAGTCPSVNFLFLGDYVDRGFNSLECVTLVFLLKVRYRHRITIIRGNHESRQITQVYGFFDECIRKYGNANVWNHLTGVFDYLPLSALIEGQIFCPHAGLSPQLDSLDAVRALQRHQEVPHEGPMCDLLWSDPEDQLEGWGVSPRGAGFRV</sequence>
<keyword evidence="2 4" id="KW-0378">Hydrolase</keyword>
<comment type="similarity">
    <text evidence="4">Belongs to the PPP phosphatase family.</text>
</comment>
<comment type="catalytic activity">
    <reaction evidence="4">
        <text>O-phospho-L-threonyl-[protein] + H2O = L-threonyl-[protein] + phosphate</text>
        <dbReference type="Rhea" id="RHEA:47004"/>
        <dbReference type="Rhea" id="RHEA-COMP:11060"/>
        <dbReference type="Rhea" id="RHEA-COMP:11605"/>
        <dbReference type="ChEBI" id="CHEBI:15377"/>
        <dbReference type="ChEBI" id="CHEBI:30013"/>
        <dbReference type="ChEBI" id="CHEBI:43474"/>
        <dbReference type="ChEBI" id="CHEBI:61977"/>
        <dbReference type="EC" id="3.1.3.16"/>
    </reaction>
</comment>
<dbReference type="EMBL" id="HG711528">
    <property type="protein sequence ID" value="CDJ49200.1"/>
    <property type="molecule type" value="Genomic_DNA"/>
</dbReference>
<feature type="domain" description="Serine/threonine specific protein phosphatases" evidence="5">
    <location>
        <begin position="84"/>
        <end position="89"/>
    </location>
</feature>
<evidence type="ECO:0000256" key="1">
    <source>
        <dbReference type="ARBA" id="ARBA00022723"/>
    </source>
</evidence>
<evidence type="ECO:0000313" key="7">
    <source>
        <dbReference type="Proteomes" id="UP000030750"/>
    </source>
</evidence>
<dbReference type="InterPro" id="IPR004843">
    <property type="entry name" value="Calcineurin-like_PHP"/>
</dbReference>
<keyword evidence="1" id="KW-0479">Metal-binding</keyword>
<evidence type="ECO:0000256" key="4">
    <source>
        <dbReference type="RuleBase" id="RU004273"/>
    </source>
</evidence>
<dbReference type="Gene3D" id="3.60.21.10">
    <property type="match status" value="1"/>
</dbReference>
<evidence type="ECO:0000259" key="5">
    <source>
        <dbReference type="PROSITE" id="PS00125"/>
    </source>
</evidence>
<name>U6LN17_9EIME</name>
<reference evidence="6" key="2">
    <citation type="submission" date="2013-10" db="EMBL/GenBank/DDBJ databases">
        <authorList>
            <person name="Aslett M."/>
        </authorList>
    </citation>
    <scope>NUCLEOTIDE SEQUENCE [LARGE SCALE GENOMIC DNA]</scope>
    <source>
        <strain evidence="6">Houghton</strain>
    </source>
</reference>
<evidence type="ECO:0000256" key="2">
    <source>
        <dbReference type="ARBA" id="ARBA00022801"/>
    </source>
</evidence>
<dbReference type="InterPro" id="IPR029052">
    <property type="entry name" value="Metallo-depent_PP-like"/>
</dbReference>
<dbReference type="GO" id="GO:0046872">
    <property type="term" value="F:metal ion binding"/>
    <property type="evidence" value="ECO:0007669"/>
    <property type="project" value="UniProtKB-KW"/>
</dbReference>
<keyword evidence="3" id="KW-0464">Manganese</keyword>
<dbReference type="AlphaFoldDB" id="U6LN17"/>
<dbReference type="PROSITE" id="PS00125">
    <property type="entry name" value="SER_THR_PHOSPHATASE"/>
    <property type="match status" value="1"/>
</dbReference>
<dbReference type="InterPro" id="IPR047129">
    <property type="entry name" value="PPA2-like"/>
</dbReference>
<dbReference type="VEuPathDB" id="ToxoDB:EBH_0024620"/>
<dbReference type="SUPFAM" id="SSF56300">
    <property type="entry name" value="Metallo-dependent phosphatases"/>
    <property type="match status" value="1"/>
</dbReference>
<keyword evidence="7" id="KW-1185">Reference proteome</keyword>
<dbReference type="PRINTS" id="PR00114">
    <property type="entry name" value="STPHPHTASE"/>
</dbReference>
<dbReference type="SMART" id="SM00156">
    <property type="entry name" value="PP2Ac"/>
    <property type="match status" value="1"/>
</dbReference>
<evidence type="ECO:0000313" key="6">
    <source>
        <dbReference type="EMBL" id="CDJ49200.1"/>
    </source>
</evidence>
<protein>
    <recommendedName>
        <fullName evidence="4">Serine/threonine-protein phosphatase</fullName>
        <ecNumber evidence="4">3.1.3.16</ecNumber>
    </recommendedName>
</protein>